<sequence length="78" mass="8704">MCVALYPPPEVGGFTATGDKKLSELSTKRNNAIYYTTLLHNKTVLRFCCMHPLLTKQDVQQVVDQINEDLVALGLIKP</sequence>
<dbReference type="EMBL" id="FUGE01000012">
    <property type="protein sequence ID" value="SJM64422.1"/>
    <property type="molecule type" value="Genomic_DNA"/>
</dbReference>
<accession>A0A1R4G8T5</accession>
<gene>
    <name evidence="1" type="ORF">A1232T_00006</name>
</gene>
<name>A0A1R4G8T5_9GAMM</name>
<dbReference type="Proteomes" id="UP000188357">
    <property type="component" value="Unassembled WGS sequence"/>
</dbReference>
<dbReference type="STRING" id="1945521.A1232T_00006"/>
<proteinExistence type="predicted"/>
<evidence type="ECO:0000313" key="2">
    <source>
        <dbReference type="Proteomes" id="UP000188357"/>
    </source>
</evidence>
<organism evidence="1 2">
    <name type="scientific">Psychrobacter piechaudii</name>
    <dbReference type="NCBI Taxonomy" id="1945521"/>
    <lineage>
        <taxon>Bacteria</taxon>
        <taxon>Pseudomonadati</taxon>
        <taxon>Pseudomonadota</taxon>
        <taxon>Gammaproteobacteria</taxon>
        <taxon>Moraxellales</taxon>
        <taxon>Moraxellaceae</taxon>
        <taxon>Psychrobacter</taxon>
    </lineage>
</organism>
<evidence type="ECO:0008006" key="3">
    <source>
        <dbReference type="Google" id="ProtNLM"/>
    </source>
</evidence>
<protein>
    <recommendedName>
        <fullName evidence="3">L-2,4-diaminobutyrate decarboxylase</fullName>
    </recommendedName>
</protein>
<reference evidence="1 2" key="1">
    <citation type="submission" date="2017-02" db="EMBL/GenBank/DDBJ databases">
        <authorList>
            <person name="Peterson S.W."/>
        </authorList>
    </citation>
    <scope>NUCLEOTIDE SEQUENCE [LARGE SCALE GENOMIC DNA]</scope>
    <source>
        <strain evidence="1">Psychrobacter_piechaudii</strain>
    </source>
</reference>
<evidence type="ECO:0000313" key="1">
    <source>
        <dbReference type="EMBL" id="SJM64422.1"/>
    </source>
</evidence>
<keyword evidence="2" id="KW-1185">Reference proteome</keyword>
<dbReference type="AlphaFoldDB" id="A0A1R4G8T5"/>
<dbReference type="RefSeq" id="WP_143514042.1">
    <property type="nucleotide sequence ID" value="NZ_FUGE01000012.1"/>
</dbReference>
<dbReference type="Gene3D" id="3.90.1150.170">
    <property type="match status" value="1"/>
</dbReference>